<keyword evidence="4" id="KW-0238">DNA-binding</keyword>
<keyword evidence="3" id="KW-0815">Transposition</keyword>
<organism evidence="6 7">
    <name type="scientific">Lachnoanaerobaculum gingivalis</name>
    <dbReference type="NCBI Taxonomy" id="2490855"/>
    <lineage>
        <taxon>Bacteria</taxon>
        <taxon>Bacillati</taxon>
        <taxon>Bacillota</taxon>
        <taxon>Clostridia</taxon>
        <taxon>Lachnospirales</taxon>
        <taxon>Lachnospiraceae</taxon>
        <taxon>Lachnoanaerobaculum</taxon>
    </lineage>
</organism>
<keyword evidence="5" id="KW-0233">DNA recombination</keyword>
<comment type="similarity">
    <text evidence="2">Belongs to the transposase mutator family.</text>
</comment>
<comment type="caution">
    <text evidence="6">The sequence shown here is derived from an EMBL/GenBank/DDBJ whole genome shotgun (WGS) entry which is preliminary data.</text>
</comment>
<evidence type="ECO:0000256" key="1">
    <source>
        <dbReference type="ARBA" id="ARBA00002190"/>
    </source>
</evidence>
<keyword evidence="7" id="KW-1185">Reference proteome</keyword>
<evidence type="ECO:0000313" key="6">
    <source>
        <dbReference type="EMBL" id="RRJ24516.1"/>
    </source>
</evidence>
<comment type="function">
    <text evidence="1">Required for the transposition of the insertion element.</text>
</comment>
<dbReference type="Pfam" id="PF00872">
    <property type="entry name" value="Transposase_mut"/>
    <property type="match status" value="1"/>
</dbReference>
<dbReference type="Proteomes" id="UP000272490">
    <property type="component" value="Unassembled WGS sequence"/>
</dbReference>
<reference evidence="6 7" key="1">
    <citation type="submission" date="2018-11" db="EMBL/GenBank/DDBJ databases">
        <title>Genome sequencing of Lachnoanaerobaculum sp. KCOM 2030 (= ChDC B114).</title>
        <authorList>
            <person name="Kook J.-K."/>
            <person name="Park S.-N."/>
            <person name="Lim Y.K."/>
        </authorList>
    </citation>
    <scope>NUCLEOTIDE SEQUENCE [LARGE SCALE GENOMIC DNA]</scope>
    <source>
        <strain evidence="6 7">KCOM 2030</strain>
    </source>
</reference>
<dbReference type="GO" id="GO:0006313">
    <property type="term" value="P:DNA transposition"/>
    <property type="evidence" value="ECO:0007669"/>
    <property type="project" value="InterPro"/>
</dbReference>
<accession>A0A3P3QTD5</accession>
<evidence type="ECO:0000256" key="4">
    <source>
        <dbReference type="ARBA" id="ARBA00023125"/>
    </source>
</evidence>
<dbReference type="RefSeq" id="WP_128674857.1">
    <property type="nucleotide sequence ID" value="NZ_RRCO01000006.1"/>
</dbReference>
<dbReference type="EMBL" id="RRCO01000006">
    <property type="protein sequence ID" value="RRJ24516.1"/>
    <property type="molecule type" value="Genomic_DNA"/>
</dbReference>
<evidence type="ECO:0000256" key="5">
    <source>
        <dbReference type="ARBA" id="ARBA00023172"/>
    </source>
</evidence>
<evidence type="ECO:0000313" key="7">
    <source>
        <dbReference type="Proteomes" id="UP000272490"/>
    </source>
</evidence>
<dbReference type="GO" id="GO:0003677">
    <property type="term" value="F:DNA binding"/>
    <property type="evidence" value="ECO:0007669"/>
    <property type="project" value="UniProtKB-KW"/>
</dbReference>
<dbReference type="GO" id="GO:0004803">
    <property type="term" value="F:transposase activity"/>
    <property type="evidence" value="ECO:0007669"/>
    <property type="project" value="InterPro"/>
</dbReference>
<proteinExistence type="inferred from homology"/>
<name>A0A3P3QTD5_9FIRM</name>
<protein>
    <submittedName>
        <fullName evidence="6">Uncharacterized protein</fullName>
    </submittedName>
</protein>
<evidence type="ECO:0000256" key="2">
    <source>
        <dbReference type="ARBA" id="ARBA00010961"/>
    </source>
</evidence>
<dbReference type="InterPro" id="IPR001207">
    <property type="entry name" value="Transposase_mutator"/>
</dbReference>
<gene>
    <name evidence="6" type="ORF">EHV10_12065</name>
</gene>
<evidence type="ECO:0000256" key="3">
    <source>
        <dbReference type="ARBA" id="ARBA00022578"/>
    </source>
</evidence>
<sequence length="60" mass="6888">MLKKVCKEVLGMWVVGNESEKYWFGILIGTKNRGVGEIMIVFVDIMTRFSDTVSEGFLRE</sequence>
<dbReference type="AlphaFoldDB" id="A0A3P3QTD5"/>